<sequence>MTTVLLVTRLAGDTDLLALRRSGREAARALGLDPHAQVRLATALSEVGRAALPGGPVDVQLAVVPRGAAPLLRAELVASAPLAVHGAAADGGVPAAARLVDVLDVTDDRRTVTLGMALAPGARTDDLADLRGTLGLGHDGGALDELRARHAELLRAHDELRAQRDELRRLNSTLARAQADAQAMYAQLSAELEETNSGVVALYGELDERGRELAAANEAKSRFLRNVSHELRTPVNSIIGLTSLLAESRLDAAQADQVGFLADSAGTLLTLVDELLELARAEAGHLDVQPAPVDLAALFDELRGTTAPLVRDGVELVVDDPAGVALVTDRRLVARIARNLLTNAVKFTERGAVRLRAATVDGQVVLTVQDSGVGIPAEHLEDVFEEFVQVPNHLQPGARGTGLGLPYARRVAEALGGTLVAASTPGRGSTFTLTLPAGPAGPAGAVEAVEAVEEPGTLGHVLVVDDDRAFGAVVAGLLRDDASRVSLAHDAEHALALLRDDPADAVALDVRMPGTDGITLLARLRAEVPRLPAVLMSSGPAPDLPDDLAGTPFLPKARLDRATLAAAFAGRTAP</sequence>
<dbReference type="InterPro" id="IPR003661">
    <property type="entry name" value="HisK_dim/P_dom"/>
</dbReference>
<dbReference type="InterPro" id="IPR036890">
    <property type="entry name" value="HATPase_C_sf"/>
</dbReference>
<keyword evidence="9" id="KW-0175">Coiled coil</keyword>
<dbReference type="KEGG" id="ido:I598_2805"/>
<comment type="subcellular location">
    <subcellularLocation>
        <location evidence="2">Cell membrane</location>
    </subcellularLocation>
</comment>
<evidence type="ECO:0000313" key="13">
    <source>
        <dbReference type="Proteomes" id="UP000076794"/>
    </source>
</evidence>
<dbReference type="Proteomes" id="UP000076794">
    <property type="component" value="Chromosome"/>
</dbReference>
<dbReference type="PRINTS" id="PR00344">
    <property type="entry name" value="BCTRLSENSOR"/>
</dbReference>
<feature type="domain" description="Histidine kinase" evidence="10">
    <location>
        <begin position="226"/>
        <end position="439"/>
    </location>
</feature>
<dbReference type="SUPFAM" id="SSF52172">
    <property type="entry name" value="CheY-like"/>
    <property type="match status" value="1"/>
</dbReference>
<dbReference type="SMART" id="SM00448">
    <property type="entry name" value="REC"/>
    <property type="match status" value="1"/>
</dbReference>
<dbReference type="InterPro" id="IPR001789">
    <property type="entry name" value="Sig_transdc_resp-reg_receiver"/>
</dbReference>
<feature type="modified residue" description="4-aspartylphosphate" evidence="8">
    <location>
        <position position="509"/>
    </location>
</feature>
<evidence type="ECO:0000259" key="10">
    <source>
        <dbReference type="PROSITE" id="PS50109"/>
    </source>
</evidence>
<dbReference type="GO" id="GO:0005886">
    <property type="term" value="C:plasma membrane"/>
    <property type="evidence" value="ECO:0007669"/>
    <property type="project" value="UniProtKB-SubCell"/>
</dbReference>
<reference evidence="12 13" key="1">
    <citation type="submission" date="2016-01" db="EMBL/GenBank/DDBJ databases">
        <title>Complete genome sequence of a soil Actinobacterium, Isoptericola dokdonensis DS-3.</title>
        <authorList>
            <person name="Kwon S.-K."/>
            <person name="Kim J.F."/>
        </authorList>
    </citation>
    <scope>NUCLEOTIDE SEQUENCE [LARGE SCALE GENOMIC DNA]</scope>
    <source>
        <strain evidence="12 13">DS-3</strain>
    </source>
</reference>
<dbReference type="InterPro" id="IPR005467">
    <property type="entry name" value="His_kinase_dom"/>
</dbReference>
<dbReference type="PROSITE" id="PS50110">
    <property type="entry name" value="RESPONSE_REGULATORY"/>
    <property type="match status" value="1"/>
</dbReference>
<dbReference type="PATRIC" id="fig|1300344.3.peg.2819"/>
<evidence type="ECO:0000256" key="9">
    <source>
        <dbReference type="SAM" id="Coils"/>
    </source>
</evidence>
<dbReference type="SUPFAM" id="SSF55874">
    <property type="entry name" value="ATPase domain of HSP90 chaperone/DNA topoisomerase II/histidine kinase"/>
    <property type="match status" value="1"/>
</dbReference>
<dbReference type="GO" id="GO:0000155">
    <property type="term" value="F:phosphorelay sensor kinase activity"/>
    <property type="evidence" value="ECO:0007669"/>
    <property type="project" value="InterPro"/>
</dbReference>
<dbReference type="InterPro" id="IPR036097">
    <property type="entry name" value="HisK_dim/P_sf"/>
</dbReference>
<dbReference type="CDD" id="cd00082">
    <property type="entry name" value="HisKA"/>
    <property type="match status" value="1"/>
</dbReference>
<evidence type="ECO:0000256" key="2">
    <source>
        <dbReference type="ARBA" id="ARBA00004236"/>
    </source>
</evidence>
<dbReference type="InterPro" id="IPR011006">
    <property type="entry name" value="CheY-like_superfamily"/>
</dbReference>
<evidence type="ECO:0000256" key="6">
    <source>
        <dbReference type="ARBA" id="ARBA00022777"/>
    </source>
</evidence>
<evidence type="ECO:0000256" key="5">
    <source>
        <dbReference type="ARBA" id="ARBA00022679"/>
    </source>
</evidence>
<proteinExistence type="predicted"/>
<feature type="coiled-coil region" evidence="9">
    <location>
        <begin position="143"/>
        <end position="187"/>
    </location>
</feature>
<comment type="catalytic activity">
    <reaction evidence="1">
        <text>ATP + protein L-histidine = ADP + protein N-phospho-L-histidine.</text>
        <dbReference type="EC" id="2.7.13.3"/>
    </reaction>
</comment>
<keyword evidence="7" id="KW-0902">Two-component regulatory system</keyword>
<evidence type="ECO:0000256" key="8">
    <source>
        <dbReference type="PROSITE-ProRule" id="PRU00169"/>
    </source>
</evidence>
<dbReference type="Pfam" id="PF00072">
    <property type="entry name" value="Response_reg"/>
    <property type="match status" value="1"/>
</dbReference>
<keyword evidence="5 12" id="KW-0808">Transferase</keyword>
<feature type="domain" description="Response regulatory" evidence="11">
    <location>
        <begin position="460"/>
        <end position="574"/>
    </location>
</feature>
<name>A0A161IJS3_9MICO</name>
<keyword evidence="13" id="KW-1185">Reference proteome</keyword>
<accession>A0A161IJS3</accession>
<gene>
    <name evidence="12" type="primary">rpfC</name>
    <name evidence="12" type="ORF">I598_2805</name>
</gene>
<dbReference type="SMART" id="SM00387">
    <property type="entry name" value="HATPase_c"/>
    <property type="match status" value="1"/>
</dbReference>
<dbReference type="Pfam" id="PF02518">
    <property type="entry name" value="HATPase_c"/>
    <property type="match status" value="1"/>
</dbReference>
<dbReference type="SUPFAM" id="SSF47384">
    <property type="entry name" value="Homodimeric domain of signal transducing histidine kinase"/>
    <property type="match status" value="1"/>
</dbReference>
<evidence type="ECO:0000256" key="1">
    <source>
        <dbReference type="ARBA" id="ARBA00000085"/>
    </source>
</evidence>
<keyword evidence="6" id="KW-0418">Kinase</keyword>
<dbReference type="InterPro" id="IPR004358">
    <property type="entry name" value="Sig_transdc_His_kin-like_C"/>
</dbReference>
<dbReference type="Gene3D" id="3.30.565.10">
    <property type="entry name" value="Histidine kinase-like ATPase, C-terminal domain"/>
    <property type="match status" value="1"/>
</dbReference>
<dbReference type="PANTHER" id="PTHR43047">
    <property type="entry name" value="TWO-COMPONENT HISTIDINE PROTEIN KINASE"/>
    <property type="match status" value="1"/>
</dbReference>
<dbReference type="SMART" id="SM00388">
    <property type="entry name" value="HisKA"/>
    <property type="match status" value="1"/>
</dbReference>
<dbReference type="RefSeq" id="WP_083973326.1">
    <property type="nucleotide sequence ID" value="NZ_CP014209.1"/>
</dbReference>
<evidence type="ECO:0000256" key="3">
    <source>
        <dbReference type="ARBA" id="ARBA00012438"/>
    </source>
</evidence>
<evidence type="ECO:0000259" key="11">
    <source>
        <dbReference type="PROSITE" id="PS50110"/>
    </source>
</evidence>
<dbReference type="PROSITE" id="PS50109">
    <property type="entry name" value="HIS_KIN"/>
    <property type="match status" value="1"/>
</dbReference>
<dbReference type="Gene3D" id="3.40.50.2300">
    <property type="match status" value="1"/>
</dbReference>
<evidence type="ECO:0000256" key="4">
    <source>
        <dbReference type="ARBA" id="ARBA00022553"/>
    </source>
</evidence>
<dbReference type="STRING" id="1300344.I598_2805"/>
<dbReference type="InterPro" id="IPR003594">
    <property type="entry name" value="HATPase_dom"/>
</dbReference>
<evidence type="ECO:0000313" key="12">
    <source>
        <dbReference type="EMBL" id="ANC32324.1"/>
    </source>
</evidence>
<protein>
    <recommendedName>
        <fullName evidence="3">histidine kinase</fullName>
        <ecNumber evidence="3">2.7.13.3</ecNumber>
    </recommendedName>
</protein>
<dbReference type="AlphaFoldDB" id="A0A161IJS3"/>
<organism evidence="12 13">
    <name type="scientific">Isoptericola dokdonensis DS-3</name>
    <dbReference type="NCBI Taxonomy" id="1300344"/>
    <lineage>
        <taxon>Bacteria</taxon>
        <taxon>Bacillati</taxon>
        <taxon>Actinomycetota</taxon>
        <taxon>Actinomycetes</taxon>
        <taxon>Micrococcales</taxon>
        <taxon>Promicromonosporaceae</taxon>
        <taxon>Isoptericola</taxon>
    </lineage>
</organism>
<dbReference type="OrthoDB" id="9757990at2"/>
<dbReference type="Gene3D" id="1.10.287.130">
    <property type="match status" value="1"/>
</dbReference>
<evidence type="ECO:0000256" key="7">
    <source>
        <dbReference type="ARBA" id="ARBA00023012"/>
    </source>
</evidence>
<dbReference type="EC" id="2.7.13.3" evidence="3"/>
<keyword evidence="4 8" id="KW-0597">Phosphoprotein</keyword>
<dbReference type="EMBL" id="CP014209">
    <property type="protein sequence ID" value="ANC32324.1"/>
    <property type="molecule type" value="Genomic_DNA"/>
</dbReference>
<dbReference type="Pfam" id="PF00512">
    <property type="entry name" value="HisKA"/>
    <property type="match status" value="1"/>
</dbReference>